<dbReference type="PANTHER" id="PTHR41786">
    <property type="entry name" value="MOTILITY ACCESSORY FACTOR MAF"/>
    <property type="match status" value="1"/>
</dbReference>
<evidence type="ECO:0000259" key="2">
    <source>
        <dbReference type="Pfam" id="PF01973"/>
    </source>
</evidence>
<dbReference type="EMBL" id="CP020373">
    <property type="protein sequence ID" value="AZQ11202.1"/>
    <property type="molecule type" value="Genomic_DNA"/>
</dbReference>
<gene>
    <name evidence="3" type="ORF">STH12_02115</name>
</gene>
<keyword evidence="1" id="KW-0802">TPR repeat</keyword>
<dbReference type="Pfam" id="PF01973">
    <property type="entry name" value="MptE-like"/>
    <property type="match status" value="1"/>
</dbReference>
<dbReference type="Gene3D" id="3.90.1480.10">
    <property type="entry name" value="Alpha-2,3-sialyltransferase"/>
    <property type="match status" value="1"/>
</dbReference>
<sequence>MTDATTLQPIFAVSPFGEAYLPSINRRQFESVRSAALYKDAYPELFSKENHLHVLVGMDSGLLANYVMEGPLPKGSRYLFVELDEVLALLNVEIPLALQEKVEVLPLSAFCERVSEGVYPVYFTKKSTSLHRSQGAKMAFLPDYIKLCTVVEKRMDLETFNQSIGLTQKIFAKRTLENASDCRIPAAHLEGRFTDKDCVILAGGPSLDRHIEWVKQHQHCLTIFAVSRISKNLLAHQLTPDVVLSVDPQEVSFDLSKDMLHLDEKALFVHSTYVEPRLLSQWHGHALYMGARLPWQEEPNIDTQGPTVTNAALHLALKMGFKRIFLLGMDLCFSSSGFTHASGSYEAAAGPNLTIVGEWVKTYDGEDAETSMQLLYALQALEEEAKHCSSHQEIINLSNTAAVAKGISFQAPERISGLTPAGDKTATLHRLVCSYPGDGQSAFLARVHSELTQASQAFREIAMLAEEAHNHSKKLALAIQQKGHSSDYFQSLQKRIDSIESTLLGKYRVLAHFIKFFGFSEFTSFLTPAQSSEWQQDAVYKMSQDYYRAFKVNADMLIGLCNEALAKNQLRLDEIVPGADIAKLADGWRQYQEPGRAQLWLRRHPQQPPSSTNAQLESLSKAFEAQLYTAPPVAKEMKSGHNSLDRVEQKLLLLFGERHIGGLQQMSRILQGFAGKDAEAKRLCQLAKSLAFSLKNEPGNALAALLEIDETHLTEREYKEMASLGLKVKQPEISLLALSKLIESSDEYLPLYASVLKLTGQYQAAAETYLEYLNKYAGDVVTWIKFGQFMVEAGERDMAISAFHQAEQADPGNALAKQYLSELYRQ</sequence>
<evidence type="ECO:0000256" key="1">
    <source>
        <dbReference type="PROSITE-ProRule" id="PRU00339"/>
    </source>
</evidence>
<dbReference type="PROSITE" id="PS50005">
    <property type="entry name" value="TPR"/>
    <property type="match status" value="1"/>
</dbReference>
<dbReference type="Proteomes" id="UP000278437">
    <property type="component" value="Chromosome"/>
</dbReference>
<protein>
    <recommendedName>
        <fullName evidence="2">6-hydroxymethylpterin diphosphokinase MptE-like domain-containing protein</fullName>
    </recommendedName>
</protein>
<dbReference type="InterPro" id="IPR011990">
    <property type="entry name" value="TPR-like_helical_dom_sf"/>
</dbReference>
<proteinExistence type="predicted"/>
<name>A0ABM7DC52_9GAMM</name>
<dbReference type="InterPro" id="IPR002826">
    <property type="entry name" value="MptE-like"/>
</dbReference>
<organism evidence="3 4">
    <name type="scientific">Shewanella khirikhana</name>
    <dbReference type="NCBI Taxonomy" id="1965282"/>
    <lineage>
        <taxon>Bacteria</taxon>
        <taxon>Pseudomonadati</taxon>
        <taxon>Pseudomonadota</taxon>
        <taxon>Gammaproteobacteria</taxon>
        <taxon>Alteromonadales</taxon>
        <taxon>Shewanellaceae</taxon>
        <taxon>Shewanella</taxon>
    </lineage>
</organism>
<dbReference type="InterPro" id="IPR019734">
    <property type="entry name" value="TPR_rpt"/>
</dbReference>
<accession>A0ABM7DC52</accession>
<dbReference type="RefSeq" id="WP_126167506.1">
    <property type="nucleotide sequence ID" value="NZ_CP020373.1"/>
</dbReference>
<reference evidence="4" key="1">
    <citation type="submission" date="2017-03" db="EMBL/GenBank/DDBJ databases">
        <title>Full genome sequence of a non-lethal Shewanella isolate that potentiates virulence of Vibio parahaemolyticus causing acute hepatopancreatic necrosis disease (AHPND) in shrimp.</title>
        <authorList>
            <person name="Prachumwat A."/>
            <person name="Sritunyalucksana K."/>
        </authorList>
    </citation>
    <scope>NUCLEOTIDE SEQUENCE [LARGE SCALE GENOMIC DNA]</scope>
    <source>
        <strain evidence="4">TH2012</strain>
    </source>
</reference>
<dbReference type="Gene3D" id="1.25.40.10">
    <property type="entry name" value="Tetratricopeptide repeat domain"/>
    <property type="match status" value="1"/>
</dbReference>
<feature type="domain" description="6-hydroxymethylpterin diphosphokinase MptE-like" evidence="2">
    <location>
        <begin position="174"/>
        <end position="334"/>
    </location>
</feature>
<dbReference type="PANTHER" id="PTHR41786:SF1">
    <property type="entry name" value="6-HYDROXYMETHYLPTERIN DIPHOSPHOKINASE MPTE-LIKE DOMAIN-CONTAINING PROTEIN"/>
    <property type="match status" value="1"/>
</dbReference>
<keyword evidence="4" id="KW-1185">Reference proteome</keyword>
<evidence type="ECO:0000313" key="3">
    <source>
        <dbReference type="EMBL" id="AZQ11202.1"/>
    </source>
</evidence>
<feature type="repeat" description="TPR" evidence="1">
    <location>
        <begin position="780"/>
        <end position="813"/>
    </location>
</feature>
<evidence type="ECO:0000313" key="4">
    <source>
        <dbReference type="Proteomes" id="UP000278437"/>
    </source>
</evidence>
<dbReference type="SUPFAM" id="SSF48452">
    <property type="entry name" value="TPR-like"/>
    <property type="match status" value="1"/>
</dbReference>